<proteinExistence type="inferred from homology"/>
<dbReference type="GO" id="GO:0051539">
    <property type="term" value="F:4 iron, 4 sulfur cluster binding"/>
    <property type="evidence" value="ECO:0007669"/>
    <property type="project" value="UniProtKB-UniRule"/>
</dbReference>
<evidence type="ECO:0000256" key="5">
    <source>
        <dbReference type="ARBA" id="ARBA00022741"/>
    </source>
</evidence>
<dbReference type="PROSITE" id="PS01215">
    <property type="entry name" value="MRP"/>
    <property type="match status" value="1"/>
</dbReference>
<keyword evidence="8 9" id="KW-0411">Iron-sulfur</keyword>
<feature type="binding site" evidence="9">
    <location>
        <begin position="29"/>
        <end position="36"/>
    </location>
    <ligand>
        <name>ATP</name>
        <dbReference type="ChEBI" id="CHEBI:30616"/>
    </ligand>
</feature>
<accession>A0AAN6GVV7</accession>
<organism evidence="10 11">
    <name type="scientific">Tilletia horrida</name>
    <dbReference type="NCBI Taxonomy" id="155126"/>
    <lineage>
        <taxon>Eukaryota</taxon>
        <taxon>Fungi</taxon>
        <taxon>Dikarya</taxon>
        <taxon>Basidiomycota</taxon>
        <taxon>Ustilaginomycotina</taxon>
        <taxon>Exobasidiomycetes</taxon>
        <taxon>Tilletiales</taxon>
        <taxon>Tilletiaceae</taxon>
        <taxon>Tilletia</taxon>
    </lineage>
</organism>
<sequence length="355" mass="37813">MTTPVNPQTEPKLFRRLSQVRNVILVLSGKGGVGKSSVTTQLALSLASTPIVSSTGESRLPNVGVLDVDLTGPSIPRMLGLDQHTVKQSSDGWVPVYLDPANFATSSSASPTPVQPNLGVMSVGFLLRSKNDSVVWRGPKKNAMIRQFLSDVRWGELDYLIIDTPPGTSDEHISLMTYLSPFSPTAVLVTTPQALSLTDNLRSLSFCRTTSLPLLGIIENMSGYVCPHCAECTNVWGRGGGEALAAREGIPFLGRIPIDPGLVRVLDDAKGEAKAQVEATPSAESVEGRATEQVAGQVNGGADGEQTLPQLTRTLLARYTDSQTFPIFKAVVSRAVQELQQRKASSSVPHVAAPS</sequence>
<dbReference type="Pfam" id="PF10609">
    <property type="entry name" value="ParA"/>
    <property type="match status" value="1"/>
</dbReference>
<dbReference type="Gene3D" id="3.40.50.300">
    <property type="entry name" value="P-loop containing nucleotide triphosphate hydrolases"/>
    <property type="match status" value="1"/>
</dbReference>
<feature type="binding site" evidence="9">
    <location>
        <position position="229"/>
    </location>
    <ligand>
        <name>[4Fe-4S] cluster</name>
        <dbReference type="ChEBI" id="CHEBI:49883"/>
        <note>ligand shared between dimeric partners</note>
    </ligand>
</feature>
<keyword evidence="11" id="KW-1185">Reference proteome</keyword>
<dbReference type="SUPFAM" id="SSF52540">
    <property type="entry name" value="P-loop containing nucleoside triphosphate hydrolases"/>
    <property type="match status" value="1"/>
</dbReference>
<dbReference type="Proteomes" id="UP001176517">
    <property type="component" value="Unassembled WGS sequence"/>
</dbReference>
<keyword evidence="3 9" id="KW-0963">Cytoplasm</keyword>
<dbReference type="PANTHER" id="PTHR23264:SF19">
    <property type="entry name" value="CYTOSOLIC FE-S CLUSTER ASSEMBLY FACTOR NUBP2"/>
    <property type="match status" value="1"/>
</dbReference>
<dbReference type="PANTHER" id="PTHR23264">
    <property type="entry name" value="NUCLEOTIDE-BINDING PROTEIN NBP35 YEAST -RELATED"/>
    <property type="match status" value="1"/>
</dbReference>
<comment type="caution">
    <text evidence="10">The sequence shown here is derived from an EMBL/GenBank/DDBJ whole genome shotgun (WGS) entry which is preliminary data.</text>
</comment>
<comment type="subcellular location">
    <subcellularLocation>
        <location evidence="1 9">Cytoplasm</location>
    </subcellularLocation>
</comment>
<keyword evidence="5 9" id="KW-0547">Nucleotide-binding</keyword>
<comment type="similarity">
    <text evidence="9">Belongs to the Mrp/NBP35 ATP-binding proteins family. NUBP2/CFD1 subfamily.</text>
</comment>
<evidence type="ECO:0000256" key="6">
    <source>
        <dbReference type="ARBA" id="ARBA00022840"/>
    </source>
</evidence>
<name>A0AAN6GVV7_9BASI</name>
<evidence type="ECO:0000256" key="2">
    <source>
        <dbReference type="ARBA" id="ARBA00022485"/>
    </source>
</evidence>
<dbReference type="AlphaFoldDB" id="A0AAN6GVV7"/>
<evidence type="ECO:0000256" key="9">
    <source>
        <dbReference type="HAMAP-Rule" id="MF_03039"/>
    </source>
</evidence>
<dbReference type="InterPro" id="IPR019591">
    <property type="entry name" value="Mrp/NBP35_ATP-bd"/>
</dbReference>
<reference evidence="10" key="1">
    <citation type="journal article" date="2023" name="PhytoFront">
        <title>Draft Genome Resources of Seven Strains of Tilletia horrida, Causal Agent of Kernel Smut of Rice.</title>
        <authorList>
            <person name="Khanal S."/>
            <person name="Antony Babu S."/>
            <person name="Zhou X.G."/>
        </authorList>
    </citation>
    <scope>NUCLEOTIDE SEQUENCE</scope>
    <source>
        <strain evidence="10">TX6</strain>
    </source>
</reference>
<gene>
    <name evidence="10" type="primary">CFD1</name>
    <name evidence="10" type="ORF">OC846_001498</name>
</gene>
<dbReference type="CDD" id="cd02037">
    <property type="entry name" value="Mrp_NBP35"/>
    <property type="match status" value="1"/>
</dbReference>
<keyword evidence="4 9" id="KW-0479">Metal-binding</keyword>
<evidence type="ECO:0000313" key="11">
    <source>
        <dbReference type="Proteomes" id="UP001176517"/>
    </source>
</evidence>
<evidence type="ECO:0000256" key="4">
    <source>
        <dbReference type="ARBA" id="ARBA00022723"/>
    </source>
</evidence>
<dbReference type="InterPro" id="IPR028600">
    <property type="entry name" value="NUBP2/Cfd1_eukaryotes"/>
</dbReference>
<evidence type="ECO:0000256" key="3">
    <source>
        <dbReference type="ARBA" id="ARBA00022490"/>
    </source>
</evidence>
<dbReference type="GO" id="GO:0005524">
    <property type="term" value="F:ATP binding"/>
    <property type="evidence" value="ECO:0007669"/>
    <property type="project" value="UniProtKB-KW"/>
</dbReference>
<evidence type="ECO:0000256" key="8">
    <source>
        <dbReference type="ARBA" id="ARBA00023014"/>
    </source>
</evidence>
<protein>
    <submittedName>
        <fullName evidence="10">Cytosolic Fe-S cluster assembly factor cfd1</fullName>
    </submittedName>
</protein>
<dbReference type="InterPro" id="IPR033756">
    <property type="entry name" value="YlxH/NBP35"/>
</dbReference>
<dbReference type="GO" id="GO:0140663">
    <property type="term" value="F:ATP-dependent FeS chaperone activity"/>
    <property type="evidence" value="ECO:0007669"/>
    <property type="project" value="InterPro"/>
</dbReference>
<evidence type="ECO:0000256" key="7">
    <source>
        <dbReference type="ARBA" id="ARBA00023004"/>
    </source>
</evidence>
<dbReference type="HAMAP" id="MF_03039">
    <property type="entry name" value="NUBP2"/>
    <property type="match status" value="1"/>
</dbReference>
<evidence type="ECO:0000313" key="10">
    <source>
        <dbReference type="EMBL" id="KAK0555946.1"/>
    </source>
</evidence>
<keyword evidence="7 9" id="KW-0408">Iron</keyword>
<dbReference type="HAMAP" id="MF_02040">
    <property type="entry name" value="Mrp_NBP35"/>
    <property type="match status" value="1"/>
</dbReference>
<keyword evidence="6 9" id="KW-0067">ATP-binding</keyword>
<keyword evidence="2 9" id="KW-0004">4Fe-4S</keyword>
<feature type="binding site" evidence="9">
    <location>
        <position position="226"/>
    </location>
    <ligand>
        <name>[4Fe-4S] cluster</name>
        <dbReference type="ChEBI" id="CHEBI:49883"/>
        <note>ligand shared between dimeric partners</note>
    </ligand>
</feature>
<dbReference type="InterPro" id="IPR000808">
    <property type="entry name" value="Mrp-like_CS"/>
</dbReference>
<dbReference type="GO" id="GO:0046872">
    <property type="term" value="F:metal ion binding"/>
    <property type="evidence" value="ECO:0007669"/>
    <property type="project" value="UniProtKB-KW"/>
</dbReference>
<evidence type="ECO:0000256" key="1">
    <source>
        <dbReference type="ARBA" id="ARBA00004496"/>
    </source>
</evidence>
<dbReference type="GO" id="GO:0016226">
    <property type="term" value="P:iron-sulfur cluster assembly"/>
    <property type="evidence" value="ECO:0007669"/>
    <property type="project" value="UniProtKB-UniRule"/>
</dbReference>
<dbReference type="EMBL" id="JAPDMZ010000022">
    <property type="protein sequence ID" value="KAK0555946.1"/>
    <property type="molecule type" value="Genomic_DNA"/>
</dbReference>
<dbReference type="GO" id="GO:0005829">
    <property type="term" value="C:cytosol"/>
    <property type="evidence" value="ECO:0007669"/>
    <property type="project" value="TreeGrafter"/>
</dbReference>
<comment type="function">
    <text evidence="9">Component of the cytosolic iron-sulfur (Fe/S) protein assembly (CIA) machinery. Required for maturation of extramitochondrial Fe-S proteins. The NBP35-CFD1 heterotetramer forms a Fe-S scaffold complex, mediating the de novo assembly of an Fe-S cluster and its transfer to target apoproteins.</text>
</comment>
<dbReference type="InterPro" id="IPR027417">
    <property type="entry name" value="P-loop_NTPase"/>
</dbReference>